<dbReference type="Proteomes" id="UP000510886">
    <property type="component" value="Chromosome"/>
</dbReference>
<dbReference type="SMART" id="SM00490">
    <property type="entry name" value="HELICc"/>
    <property type="match status" value="1"/>
</dbReference>
<comment type="catalytic activity">
    <reaction evidence="12 15">
        <text>Couples ATP hydrolysis with the unwinding of duplex DNA by translocating in the 3'-5' direction.</text>
        <dbReference type="EC" id="5.6.2.4"/>
    </reaction>
</comment>
<dbReference type="GO" id="GO:0003677">
    <property type="term" value="F:DNA binding"/>
    <property type="evidence" value="ECO:0007669"/>
    <property type="project" value="UniProtKB-KW"/>
</dbReference>
<evidence type="ECO:0000256" key="9">
    <source>
        <dbReference type="ARBA" id="ARBA00023172"/>
    </source>
</evidence>
<feature type="domain" description="Helicase ATP-binding" evidence="16">
    <location>
        <begin position="271"/>
        <end position="434"/>
    </location>
</feature>
<dbReference type="Pfam" id="PF17191">
    <property type="entry name" value="RecG_wedge"/>
    <property type="match status" value="1"/>
</dbReference>
<evidence type="ECO:0000256" key="15">
    <source>
        <dbReference type="RuleBase" id="RU363016"/>
    </source>
</evidence>
<evidence type="ECO:0000256" key="10">
    <source>
        <dbReference type="ARBA" id="ARBA00023204"/>
    </source>
</evidence>
<dbReference type="SUPFAM" id="SSF52540">
    <property type="entry name" value="P-loop containing nucleoside triphosphate hydrolases"/>
    <property type="match status" value="2"/>
</dbReference>
<dbReference type="CDD" id="cd04488">
    <property type="entry name" value="RecG_wedge_OBF"/>
    <property type="match status" value="1"/>
</dbReference>
<feature type="domain" description="Helicase C-terminal" evidence="17">
    <location>
        <begin position="456"/>
        <end position="613"/>
    </location>
</feature>
<dbReference type="InterPro" id="IPR012340">
    <property type="entry name" value="NA-bd_OB-fold"/>
</dbReference>
<dbReference type="Gene3D" id="2.40.50.140">
    <property type="entry name" value="Nucleic acid-binding proteins"/>
    <property type="match status" value="1"/>
</dbReference>
<sequence length="682" mass="76500">MVDILTTPVTELKGVGPRKASALNKLGINTINDLLTYFPFRYEDVGVKDLTAVQDHQKVALKGIVATDPTVIRFGRYKSRLNFNLLIDHNVVRVTFFNQPYLSKKLQRGEEVILYGTYDVARQSLSGIKIIAEDTSQRNDFTGVYNSSKEIKAGTIKKLVHQAYENYHGSIRDIIPGSLRRKFRLLSREQMIKGMHFPVNAEEATQARRTAIFEEFFLFQAGLQELRKLRRQEQQGVKIDYDNKKLREFIQQIPFELTKAQKRVVNEICSDMHRPIHMNRLLQGDVGSGKTIVATIAMYAAVTAGWQSVLMAPTEILAEQHADKLATLLSPMGVNVALVTGNTVRNPRLRRELLTHIEQGDVDIIIGTQALIQERVHFAQLGLVIIDEQHRFGVEQRQTLLAKGGNPDVLTMTATPIPRTLAITTYGEMDLSVIDELPAGRKQVQTVWYNKKQVGQVRSLLREQLDQGAQAYVISPLIEKSAVIDLKNAEEVYQNLKDHFEPRYSVGLLHGNMTNDEKNQVMQAFKTGELAILASTTVIEVGVDVPNATVMVILDADRFGLAQLHQLRGRVGRGDQQSYCVLVADPKNDFGKKRMETMVATTNGFVIAQKDLELRGQGDLLGKKQSGLPSFKVGDPVTNLNILQVAQQAAHDIINADDYTTNNENRVLIEYLHQQIDNGSRA</sequence>
<evidence type="ECO:0000259" key="17">
    <source>
        <dbReference type="PROSITE" id="PS51194"/>
    </source>
</evidence>
<dbReference type="GO" id="GO:0043138">
    <property type="term" value="F:3'-5' DNA helicase activity"/>
    <property type="evidence" value="ECO:0007669"/>
    <property type="project" value="UniProtKB-EC"/>
</dbReference>
<dbReference type="NCBIfam" id="NF008165">
    <property type="entry name" value="PRK10917.1-3"/>
    <property type="match status" value="1"/>
</dbReference>
<dbReference type="RefSeq" id="WP_180849582.1">
    <property type="nucleotide sequence ID" value="NZ_CANCVW010000002.1"/>
</dbReference>
<comment type="function">
    <text evidence="15">Plays a critical role in recombination and DNA repair. Helps process Holliday junction intermediates to mature products by catalyzing branch migration. Has replication fork regression activity, unwinds stalled or blocked replication forks to make a HJ that can be resolved. Has a DNA unwinding activity characteristic of a DNA helicase with 3'-5' polarity.</text>
</comment>
<organism evidence="18 19">
    <name type="scientific">Ligilactobacillus saerimneri</name>
    <dbReference type="NCBI Taxonomy" id="228229"/>
    <lineage>
        <taxon>Bacteria</taxon>
        <taxon>Bacillati</taxon>
        <taxon>Bacillota</taxon>
        <taxon>Bacilli</taxon>
        <taxon>Lactobacillales</taxon>
        <taxon>Lactobacillaceae</taxon>
        <taxon>Ligilactobacillus</taxon>
    </lineage>
</organism>
<dbReference type="InterPro" id="IPR047112">
    <property type="entry name" value="RecG/Mfd"/>
</dbReference>
<keyword evidence="7 15" id="KW-0067">ATP-binding</keyword>
<evidence type="ECO:0000259" key="16">
    <source>
        <dbReference type="PROSITE" id="PS51192"/>
    </source>
</evidence>
<evidence type="ECO:0000256" key="2">
    <source>
        <dbReference type="ARBA" id="ARBA00017846"/>
    </source>
</evidence>
<evidence type="ECO:0000256" key="8">
    <source>
        <dbReference type="ARBA" id="ARBA00023125"/>
    </source>
</evidence>
<dbReference type="NCBIfam" id="TIGR00643">
    <property type="entry name" value="recG"/>
    <property type="match status" value="1"/>
</dbReference>
<name>A0A7H9EJD7_9LACO</name>
<dbReference type="Pfam" id="PF00270">
    <property type="entry name" value="DEAD"/>
    <property type="match status" value="1"/>
</dbReference>
<accession>A0A7H9EJD7</accession>
<dbReference type="InterPro" id="IPR027417">
    <property type="entry name" value="P-loop_NTPase"/>
</dbReference>
<evidence type="ECO:0000256" key="14">
    <source>
        <dbReference type="ARBA" id="ARBA00048988"/>
    </source>
</evidence>
<dbReference type="GO" id="GO:0006310">
    <property type="term" value="P:DNA recombination"/>
    <property type="evidence" value="ECO:0007669"/>
    <property type="project" value="UniProtKB-UniRule"/>
</dbReference>
<dbReference type="SUPFAM" id="SSF50249">
    <property type="entry name" value="Nucleic acid-binding proteins"/>
    <property type="match status" value="1"/>
</dbReference>
<dbReference type="Pfam" id="PF19833">
    <property type="entry name" value="RecG_dom3_C"/>
    <property type="match status" value="1"/>
</dbReference>
<keyword evidence="9 15" id="KW-0233">DNA recombination</keyword>
<dbReference type="PANTHER" id="PTHR47964:SF1">
    <property type="entry name" value="ATP-DEPENDENT DNA HELICASE HOMOLOG RECG, CHLOROPLASTIC"/>
    <property type="match status" value="1"/>
</dbReference>
<dbReference type="PROSITE" id="PS51194">
    <property type="entry name" value="HELICASE_CTER"/>
    <property type="match status" value="1"/>
</dbReference>
<proteinExistence type="inferred from homology"/>
<protein>
    <recommendedName>
        <fullName evidence="2 15">ATP-dependent DNA helicase RecG</fullName>
        <ecNumber evidence="13 15">5.6.2.4</ecNumber>
    </recommendedName>
</protein>
<keyword evidence="10 15" id="KW-0234">DNA repair</keyword>
<evidence type="ECO:0000256" key="3">
    <source>
        <dbReference type="ARBA" id="ARBA00022741"/>
    </source>
</evidence>
<keyword evidence="6 15" id="KW-0347">Helicase</keyword>
<evidence type="ECO:0000256" key="13">
    <source>
        <dbReference type="ARBA" id="ARBA00034808"/>
    </source>
</evidence>
<evidence type="ECO:0000256" key="1">
    <source>
        <dbReference type="ARBA" id="ARBA00007504"/>
    </source>
</evidence>
<dbReference type="KEGG" id="lsw:GTO87_03895"/>
<reference evidence="18 19" key="1">
    <citation type="submission" date="2020-01" db="EMBL/GenBank/DDBJ databases">
        <title>Complete and circular genome sequences of six lactobacillus isolates from horses.</title>
        <authorList>
            <person name="Hassan H.M."/>
        </authorList>
    </citation>
    <scope>NUCLEOTIDE SEQUENCE [LARGE SCALE GENOMIC DNA]</scope>
    <source>
        <strain evidence="18 19">1A</strain>
    </source>
</reference>
<comment type="catalytic activity">
    <reaction evidence="14 15">
        <text>ATP + H2O = ADP + phosphate + H(+)</text>
        <dbReference type="Rhea" id="RHEA:13065"/>
        <dbReference type="ChEBI" id="CHEBI:15377"/>
        <dbReference type="ChEBI" id="CHEBI:15378"/>
        <dbReference type="ChEBI" id="CHEBI:30616"/>
        <dbReference type="ChEBI" id="CHEBI:43474"/>
        <dbReference type="ChEBI" id="CHEBI:456216"/>
        <dbReference type="EC" id="5.6.2.4"/>
    </reaction>
</comment>
<evidence type="ECO:0000256" key="6">
    <source>
        <dbReference type="ARBA" id="ARBA00022806"/>
    </source>
</evidence>
<dbReference type="Gene3D" id="1.10.150.20">
    <property type="entry name" value="5' to 3' exonuclease, C-terminal subdomain"/>
    <property type="match status" value="1"/>
</dbReference>
<dbReference type="NCBIfam" id="NF008168">
    <property type="entry name" value="PRK10917.2-2"/>
    <property type="match status" value="1"/>
</dbReference>
<evidence type="ECO:0000313" key="18">
    <source>
        <dbReference type="EMBL" id="QLL77820.1"/>
    </source>
</evidence>
<keyword evidence="4 15" id="KW-0227">DNA damage</keyword>
<evidence type="ECO:0000256" key="11">
    <source>
        <dbReference type="ARBA" id="ARBA00023235"/>
    </source>
</evidence>
<dbReference type="CDD" id="cd18811">
    <property type="entry name" value="SF2_C_RecG"/>
    <property type="match status" value="1"/>
</dbReference>
<dbReference type="PANTHER" id="PTHR47964">
    <property type="entry name" value="ATP-DEPENDENT DNA HELICASE HOMOLOG RECG, CHLOROPLASTIC"/>
    <property type="match status" value="1"/>
</dbReference>
<dbReference type="Gene3D" id="3.40.50.300">
    <property type="entry name" value="P-loop containing nucleotide triphosphate hydrolases"/>
    <property type="match status" value="2"/>
</dbReference>
<gene>
    <name evidence="18" type="primary">recG</name>
    <name evidence="18" type="ORF">GTO87_03895</name>
</gene>
<dbReference type="InterPro" id="IPR045562">
    <property type="entry name" value="RecG_dom3_C"/>
</dbReference>
<keyword evidence="3 15" id="KW-0547">Nucleotide-binding</keyword>
<dbReference type="EMBL" id="CP047418">
    <property type="protein sequence ID" value="QLL77820.1"/>
    <property type="molecule type" value="Genomic_DNA"/>
</dbReference>
<evidence type="ECO:0000256" key="12">
    <source>
        <dbReference type="ARBA" id="ARBA00034617"/>
    </source>
</evidence>
<dbReference type="AlphaFoldDB" id="A0A7H9EJD7"/>
<dbReference type="InterPro" id="IPR011545">
    <property type="entry name" value="DEAD/DEAH_box_helicase_dom"/>
</dbReference>
<dbReference type="PROSITE" id="PS51192">
    <property type="entry name" value="HELICASE_ATP_BIND_1"/>
    <property type="match status" value="1"/>
</dbReference>
<dbReference type="SMART" id="SM00487">
    <property type="entry name" value="DEXDc"/>
    <property type="match status" value="1"/>
</dbReference>
<keyword evidence="11" id="KW-0413">Isomerase</keyword>
<dbReference type="InterPro" id="IPR014001">
    <property type="entry name" value="Helicase_ATP-bd"/>
</dbReference>
<evidence type="ECO:0000256" key="7">
    <source>
        <dbReference type="ARBA" id="ARBA00022840"/>
    </source>
</evidence>
<evidence type="ECO:0000256" key="4">
    <source>
        <dbReference type="ARBA" id="ARBA00022763"/>
    </source>
</evidence>
<evidence type="ECO:0000256" key="5">
    <source>
        <dbReference type="ARBA" id="ARBA00022801"/>
    </source>
</evidence>
<dbReference type="InterPro" id="IPR033454">
    <property type="entry name" value="RecG_wedge"/>
</dbReference>
<evidence type="ECO:0000313" key="19">
    <source>
        <dbReference type="Proteomes" id="UP000510886"/>
    </source>
</evidence>
<dbReference type="EC" id="5.6.2.4" evidence="13 15"/>
<dbReference type="GO" id="GO:0005524">
    <property type="term" value="F:ATP binding"/>
    <property type="evidence" value="ECO:0007669"/>
    <property type="project" value="UniProtKB-KW"/>
</dbReference>
<dbReference type="GO" id="GO:0006281">
    <property type="term" value="P:DNA repair"/>
    <property type="evidence" value="ECO:0007669"/>
    <property type="project" value="UniProtKB-UniRule"/>
</dbReference>
<keyword evidence="8" id="KW-0238">DNA-binding</keyword>
<keyword evidence="5 15" id="KW-0378">Hydrolase</keyword>
<dbReference type="Pfam" id="PF00271">
    <property type="entry name" value="Helicase_C"/>
    <property type="match status" value="1"/>
</dbReference>
<dbReference type="InterPro" id="IPR001650">
    <property type="entry name" value="Helicase_C-like"/>
</dbReference>
<dbReference type="CDD" id="cd17992">
    <property type="entry name" value="DEXHc_RecG"/>
    <property type="match status" value="1"/>
</dbReference>
<dbReference type="GO" id="GO:0016787">
    <property type="term" value="F:hydrolase activity"/>
    <property type="evidence" value="ECO:0007669"/>
    <property type="project" value="UniProtKB-KW"/>
</dbReference>
<dbReference type="InterPro" id="IPR004609">
    <property type="entry name" value="ATP-dep_DNA_helicase_RecG"/>
</dbReference>
<comment type="similarity">
    <text evidence="1 15">Belongs to the helicase family. RecG subfamily.</text>
</comment>